<dbReference type="GO" id="GO:0000151">
    <property type="term" value="C:ubiquitin ligase complex"/>
    <property type="evidence" value="ECO:0007669"/>
    <property type="project" value="TreeGrafter"/>
</dbReference>
<evidence type="ECO:0000313" key="4">
    <source>
        <dbReference type="EMBL" id="CAB4029621.1"/>
    </source>
</evidence>
<dbReference type="Proteomes" id="UP001152795">
    <property type="component" value="Unassembled WGS sequence"/>
</dbReference>
<keyword evidence="1" id="KW-0863">Zinc-finger</keyword>
<feature type="non-terminal residue" evidence="4">
    <location>
        <position position="1"/>
    </location>
</feature>
<keyword evidence="5" id="KW-1185">Reference proteome</keyword>
<feature type="region of interest" description="Disordered" evidence="3">
    <location>
        <begin position="639"/>
        <end position="661"/>
    </location>
</feature>
<dbReference type="EMBL" id="CACRXK020016298">
    <property type="protein sequence ID" value="CAB4029621.1"/>
    <property type="molecule type" value="Genomic_DNA"/>
</dbReference>
<dbReference type="Pfam" id="PF14555">
    <property type="entry name" value="UBA_4"/>
    <property type="match status" value="1"/>
</dbReference>
<dbReference type="CDD" id="cd14273">
    <property type="entry name" value="UBA_TAP-C_like"/>
    <property type="match status" value="1"/>
</dbReference>
<dbReference type="Gene3D" id="1.10.8.10">
    <property type="entry name" value="DNA helicase RuvA subunit, C-terminal domain"/>
    <property type="match status" value="1"/>
</dbReference>
<sequence length="719" mass="81039">MQQGMYTLKPQFWETHFDPVHALLRAFNRREFQSAMDRYTTHLRQHNSSYVTSAWPPFRPLTPVPKSFNGVFRLLHCKKLHQMLYLILYKATSNVTPLSETVIYLAVHLITLAVQSSATCFQMLPCPYRPSLSDVGDTGCVIVTKCLHFLDQHGSSVKDLHANEDFSEINETLLTDLMYDPEMSLDVKTISVQDISLILGHTLHYRMEPSLFATLLPYMNSVLSSALNNSCSQSEKEGQLQHIQHLLETLPAYRYNLARRLIAYLIRYIEREQISMKNISLICDDSQPLELTMLFKYLIKFHEKLFRVYPRTNGLPRDISMLEFPSNNLVDNIRHEPRILTESRSMLNFYGQVSLEDIQGSVTSSSSLISSGSSTNCLVEEFMEVTHASREIAVCLLQKYEQNLQIAVNIYLENCSSCSEVSSISCMPMDVDDAQGIAQAPVVKMSSHCCNMESETSNCDLTKCSGERPATPEDLNNSILSLLVKLKTVLLMSVASPVSPRCAGVAVVNDGVKKIEKLLELICRLSSSNVEAVGRLETRKCSLSPTDDIDDPLAKQEEKKKRAKEYRQKVLNQLKNQQQKFFDSYCNQGTSSDVDGELRCSRSSVELFDCAICNQNVPSTEQQPIGYVAFLQSGTVLKHRKRSDTSKSSNEGPSSSEPTNESFCCGSVYSARRKFLLTYFEKIKATQACELGIDGGVHIQSCGHCLHLKCHQTYLQTLK</sequence>
<reference evidence="4" key="1">
    <citation type="submission" date="2020-04" db="EMBL/GenBank/DDBJ databases">
        <authorList>
            <person name="Alioto T."/>
            <person name="Alioto T."/>
            <person name="Gomez Garrido J."/>
        </authorList>
    </citation>
    <scope>NUCLEOTIDE SEQUENCE</scope>
    <source>
        <strain evidence="4">A484AB</strain>
    </source>
</reference>
<dbReference type="EC" id="2.3.2.27" evidence="1"/>
<dbReference type="GO" id="GO:0071596">
    <property type="term" value="P:ubiquitin-dependent protein catabolic process via the N-end rule pathway"/>
    <property type="evidence" value="ECO:0007669"/>
    <property type="project" value="UniProtKB-UniRule"/>
</dbReference>
<keyword evidence="4" id="KW-0436">Ligase</keyword>
<dbReference type="GO" id="GO:0016567">
    <property type="term" value="P:protein ubiquitination"/>
    <property type="evidence" value="ECO:0007669"/>
    <property type="project" value="UniProtKB-UniRule"/>
</dbReference>
<dbReference type="Gene3D" id="1.10.555.10">
    <property type="entry name" value="Rho GTPase activation protein"/>
    <property type="match status" value="1"/>
</dbReference>
<dbReference type="InterPro" id="IPR008936">
    <property type="entry name" value="Rho_GTPase_activation_prot"/>
</dbReference>
<proteinExistence type="inferred from homology"/>
<evidence type="ECO:0000256" key="3">
    <source>
        <dbReference type="SAM" id="MobiDB-lite"/>
    </source>
</evidence>
<keyword evidence="2" id="KW-0175">Coiled coil</keyword>
<comment type="similarity">
    <text evidence="1">Belongs to the E3 ubiquitin-protein ligase UBR1-like family.</text>
</comment>
<evidence type="ECO:0000256" key="1">
    <source>
        <dbReference type="RuleBase" id="RU366018"/>
    </source>
</evidence>
<comment type="pathway">
    <text evidence="1">Protein modification; protein ubiquitination.</text>
</comment>
<dbReference type="InterPro" id="IPR039164">
    <property type="entry name" value="UBR1-like"/>
</dbReference>
<dbReference type="GO" id="GO:0061630">
    <property type="term" value="F:ubiquitin protein ligase activity"/>
    <property type="evidence" value="ECO:0007669"/>
    <property type="project" value="UniProtKB-UniRule"/>
</dbReference>
<dbReference type="GO" id="GO:0005737">
    <property type="term" value="C:cytoplasm"/>
    <property type="evidence" value="ECO:0007669"/>
    <property type="project" value="TreeGrafter"/>
</dbReference>
<dbReference type="PANTHER" id="PTHR21497">
    <property type="entry name" value="UBIQUITIN LIGASE E3 ALPHA-RELATED"/>
    <property type="match status" value="1"/>
</dbReference>
<dbReference type="UniPathway" id="UPA00143"/>
<dbReference type="OrthoDB" id="5985069at2759"/>
<comment type="function">
    <text evidence="1">Ubiquitin ligase protein which is a component of the N-end rule pathway. Recognizes and binds to proteins bearing specific N-terminal residues that are destabilizing according to the N-end rule, leading to their ubiquitination and subsequent degradation.</text>
</comment>
<comment type="catalytic activity">
    <reaction evidence="1">
        <text>S-ubiquitinyl-[E2 ubiquitin-conjugating enzyme]-L-cysteine + [acceptor protein]-L-lysine = [E2 ubiquitin-conjugating enzyme]-L-cysteine + N(6)-ubiquitinyl-[acceptor protein]-L-lysine.</text>
        <dbReference type="EC" id="2.3.2.27"/>
    </reaction>
</comment>
<dbReference type="GO" id="GO:0016874">
    <property type="term" value="F:ligase activity"/>
    <property type="evidence" value="ECO:0007669"/>
    <property type="project" value="UniProtKB-KW"/>
</dbReference>
<keyword evidence="1" id="KW-0862">Zinc</keyword>
<keyword evidence="1" id="KW-0833">Ubl conjugation pathway</keyword>
<evidence type="ECO:0000256" key="2">
    <source>
        <dbReference type="SAM" id="Coils"/>
    </source>
</evidence>
<dbReference type="PANTHER" id="PTHR21497:SF39">
    <property type="entry name" value="E3 UBIQUITIN-PROTEIN LIGASE UBR3"/>
    <property type="match status" value="1"/>
</dbReference>
<feature type="compositionally biased region" description="Low complexity" evidence="3">
    <location>
        <begin position="646"/>
        <end position="661"/>
    </location>
</feature>
<keyword evidence="1" id="KW-0808">Transferase</keyword>
<feature type="coiled-coil region" evidence="2">
    <location>
        <begin position="553"/>
        <end position="580"/>
    </location>
</feature>
<organism evidence="4 5">
    <name type="scientific">Paramuricea clavata</name>
    <name type="common">Red gorgonian</name>
    <name type="synonym">Violescent sea-whip</name>
    <dbReference type="NCBI Taxonomy" id="317549"/>
    <lineage>
        <taxon>Eukaryota</taxon>
        <taxon>Metazoa</taxon>
        <taxon>Cnidaria</taxon>
        <taxon>Anthozoa</taxon>
        <taxon>Octocorallia</taxon>
        <taxon>Malacalcyonacea</taxon>
        <taxon>Plexauridae</taxon>
        <taxon>Paramuricea</taxon>
    </lineage>
</organism>
<protein>
    <recommendedName>
        <fullName evidence="1">E3 ubiquitin-protein ligase</fullName>
        <ecNumber evidence="1">2.3.2.27</ecNumber>
    </recommendedName>
</protein>
<comment type="caution">
    <text evidence="4">The sequence shown here is derived from an EMBL/GenBank/DDBJ whole genome shotgun (WGS) entry which is preliminary data.</text>
</comment>
<accession>A0A6S7JGE9</accession>
<name>A0A6S7JGE9_PARCT</name>
<dbReference type="AlphaFoldDB" id="A0A6S7JGE9"/>
<dbReference type="GO" id="GO:0008270">
    <property type="term" value="F:zinc ion binding"/>
    <property type="evidence" value="ECO:0007669"/>
    <property type="project" value="UniProtKB-UniRule"/>
</dbReference>
<keyword evidence="1" id="KW-0479">Metal-binding</keyword>
<gene>
    <name evidence="4" type="ORF">PACLA_8A028585</name>
</gene>
<evidence type="ECO:0000313" key="5">
    <source>
        <dbReference type="Proteomes" id="UP001152795"/>
    </source>
</evidence>